<reference evidence="5" key="1">
    <citation type="journal article" date="2023" name="Commun. Biol.">
        <title>Genome analysis of Parmales, the sister group of diatoms, reveals the evolutionary specialization of diatoms from phago-mixotrophs to photoautotrophs.</title>
        <authorList>
            <person name="Ban H."/>
            <person name="Sato S."/>
            <person name="Yoshikawa S."/>
            <person name="Yamada K."/>
            <person name="Nakamura Y."/>
            <person name="Ichinomiya M."/>
            <person name="Sato N."/>
            <person name="Blanc-Mathieu R."/>
            <person name="Endo H."/>
            <person name="Kuwata A."/>
            <person name="Ogata H."/>
        </authorList>
    </citation>
    <scope>NUCLEOTIDE SEQUENCE [LARGE SCALE GENOMIC DNA]</scope>
    <source>
        <strain evidence="5">NIES 3699</strain>
    </source>
</reference>
<dbReference type="InterPro" id="IPR001214">
    <property type="entry name" value="SET_dom"/>
</dbReference>
<dbReference type="AlphaFoldDB" id="A0A9W7EVA2"/>
<feature type="region of interest" description="Disordered" evidence="1">
    <location>
        <begin position="47"/>
        <end position="66"/>
    </location>
</feature>
<dbReference type="EMBL" id="BRXX01000147">
    <property type="protein sequence ID" value="GMH93949.1"/>
    <property type="molecule type" value="Genomic_DNA"/>
</dbReference>
<keyword evidence="2" id="KW-0472">Membrane</keyword>
<keyword evidence="2" id="KW-0812">Transmembrane</keyword>
<feature type="domain" description="SET" evidence="3">
    <location>
        <begin position="139"/>
        <end position="264"/>
    </location>
</feature>
<dbReference type="Gene3D" id="2.170.270.10">
    <property type="entry name" value="SET domain"/>
    <property type="match status" value="2"/>
</dbReference>
<keyword evidence="5" id="KW-1185">Reference proteome</keyword>
<proteinExistence type="predicted"/>
<evidence type="ECO:0000256" key="1">
    <source>
        <dbReference type="SAM" id="MobiDB-lite"/>
    </source>
</evidence>
<evidence type="ECO:0000256" key="2">
    <source>
        <dbReference type="SAM" id="Phobius"/>
    </source>
</evidence>
<dbReference type="InterPro" id="IPR046341">
    <property type="entry name" value="SET_dom_sf"/>
</dbReference>
<gene>
    <name evidence="4" type="ORF">TrVE_jg7569</name>
</gene>
<protein>
    <recommendedName>
        <fullName evidence="3">SET domain-containing protein</fullName>
    </recommendedName>
</protein>
<sequence>MKCTTLLQRLEGVSLRCLAIGCALLLCVIQFFYLSEHLNKCTQKSVTSDSHFPSLAGDRGRSRTSESSAIAGNLKGQWHVQDLWESYDCQKILFDSGDLPIPLPSDWAYLRAAYYGVMGSSIGNEVMPNGHLANIEGLTGLTALQSPGRGRGLFATVAYKKGDRIKSLSDEIYSGYFNTGQQYRDYLLALPRNLACEVTRWSYTLEELGEPKYIMLDLGFQSLTNNSPSPNAEHVPPNAEGAWAESGVALKDISPGDEILVDYTKYEAHAWSSMGLGKWKGQTMGLERGSPQNSNYSEDLSEEEILGDEWLMNDLWELRGCRNVIYESGDLPIPSLSDWMFLRGAYAANSGLSELNEIFPDGDISATAFVVDVEVKQRPGAGRGVFAKQDIAEGTVIQYGSPYAQFYNPSRYRSFLLNLPSSLSCSVMIWAYTERDEEGEVYVGLDMGLTTLLNNSDRANVRDIKDITVTIRDIKEGGELVVSYREFEKERLWESIGFGNWEQIFKTK</sequence>
<evidence type="ECO:0000259" key="3">
    <source>
        <dbReference type="PROSITE" id="PS50280"/>
    </source>
</evidence>
<dbReference type="Pfam" id="PF00856">
    <property type="entry name" value="SET"/>
    <property type="match status" value="2"/>
</dbReference>
<dbReference type="Proteomes" id="UP001165160">
    <property type="component" value="Unassembled WGS sequence"/>
</dbReference>
<feature type="transmembrane region" description="Helical" evidence="2">
    <location>
        <begin position="12"/>
        <end position="34"/>
    </location>
</feature>
<accession>A0A9W7EVA2</accession>
<keyword evidence="2" id="KW-1133">Transmembrane helix</keyword>
<dbReference type="PROSITE" id="PS50280">
    <property type="entry name" value="SET"/>
    <property type="match status" value="2"/>
</dbReference>
<evidence type="ECO:0000313" key="5">
    <source>
        <dbReference type="Proteomes" id="UP001165160"/>
    </source>
</evidence>
<evidence type="ECO:0000313" key="4">
    <source>
        <dbReference type="EMBL" id="GMH93949.1"/>
    </source>
</evidence>
<dbReference type="SUPFAM" id="SSF82199">
    <property type="entry name" value="SET domain"/>
    <property type="match status" value="2"/>
</dbReference>
<feature type="domain" description="SET" evidence="3">
    <location>
        <begin position="371"/>
        <end position="485"/>
    </location>
</feature>
<comment type="caution">
    <text evidence="4">The sequence shown here is derived from an EMBL/GenBank/DDBJ whole genome shotgun (WGS) entry which is preliminary data.</text>
</comment>
<organism evidence="4 5">
    <name type="scientific">Triparma verrucosa</name>
    <dbReference type="NCBI Taxonomy" id="1606542"/>
    <lineage>
        <taxon>Eukaryota</taxon>
        <taxon>Sar</taxon>
        <taxon>Stramenopiles</taxon>
        <taxon>Ochrophyta</taxon>
        <taxon>Bolidophyceae</taxon>
        <taxon>Parmales</taxon>
        <taxon>Triparmaceae</taxon>
        <taxon>Triparma</taxon>
    </lineage>
</organism>
<dbReference type="SMART" id="SM00317">
    <property type="entry name" value="SET"/>
    <property type="match status" value="2"/>
</dbReference>
<name>A0A9W7EVA2_9STRA</name>